<dbReference type="GO" id="GO:0005737">
    <property type="term" value="C:cytoplasm"/>
    <property type="evidence" value="ECO:0007669"/>
    <property type="project" value="UniProtKB-UniRule"/>
</dbReference>
<dbReference type="CDD" id="cd16320">
    <property type="entry name" value="MraZ_N"/>
    <property type="match status" value="1"/>
</dbReference>
<dbReference type="CDD" id="cd16321">
    <property type="entry name" value="MraZ_C"/>
    <property type="match status" value="1"/>
</dbReference>
<dbReference type="Pfam" id="PF02381">
    <property type="entry name" value="MraZ"/>
    <property type="match status" value="1"/>
</dbReference>
<gene>
    <name evidence="7" type="primary">mraZ</name>
    <name evidence="9" type="ORF">SAMN05192586_106105</name>
</gene>
<evidence type="ECO:0000256" key="7">
    <source>
        <dbReference type="HAMAP-Rule" id="MF_01008"/>
    </source>
</evidence>
<dbReference type="GO" id="GO:2000143">
    <property type="term" value="P:negative regulation of DNA-templated transcription initiation"/>
    <property type="evidence" value="ECO:0007669"/>
    <property type="project" value="TreeGrafter"/>
</dbReference>
<evidence type="ECO:0000313" key="10">
    <source>
        <dbReference type="Proteomes" id="UP000199355"/>
    </source>
</evidence>
<dbReference type="InterPro" id="IPR035644">
    <property type="entry name" value="MraZ_C"/>
</dbReference>
<keyword evidence="2 7" id="KW-0963">Cytoplasm</keyword>
<accession>A0A1G7LK43</accession>
<dbReference type="EMBL" id="FNBX01000006">
    <property type="protein sequence ID" value="SDF49773.1"/>
    <property type="molecule type" value="Genomic_DNA"/>
</dbReference>
<dbReference type="InterPro" id="IPR007159">
    <property type="entry name" value="SpoVT-AbrB_dom"/>
</dbReference>
<organism evidence="9 10">
    <name type="scientific">Desulfovibrio legallii</name>
    <dbReference type="NCBI Taxonomy" id="571438"/>
    <lineage>
        <taxon>Bacteria</taxon>
        <taxon>Pseudomonadati</taxon>
        <taxon>Thermodesulfobacteriota</taxon>
        <taxon>Desulfovibrionia</taxon>
        <taxon>Desulfovibrionales</taxon>
        <taxon>Desulfovibrionaceae</taxon>
        <taxon>Desulfovibrio</taxon>
    </lineage>
</organism>
<dbReference type="InterPro" id="IPR037914">
    <property type="entry name" value="SpoVT-AbrB_sf"/>
</dbReference>
<keyword evidence="5 7" id="KW-0238">DNA-binding</keyword>
<dbReference type="InterPro" id="IPR003444">
    <property type="entry name" value="MraZ"/>
</dbReference>
<comment type="subunit">
    <text evidence="7">Forms oligomers.</text>
</comment>
<dbReference type="Gene3D" id="3.40.1550.20">
    <property type="entry name" value="Transcriptional regulator MraZ domain"/>
    <property type="match status" value="1"/>
</dbReference>
<dbReference type="STRING" id="571438.SAMN05192586_106105"/>
<dbReference type="Proteomes" id="UP000199355">
    <property type="component" value="Unassembled WGS sequence"/>
</dbReference>
<dbReference type="GO" id="GO:0003700">
    <property type="term" value="F:DNA-binding transcription factor activity"/>
    <property type="evidence" value="ECO:0007669"/>
    <property type="project" value="UniProtKB-UniRule"/>
</dbReference>
<dbReference type="GO" id="GO:0009295">
    <property type="term" value="C:nucleoid"/>
    <property type="evidence" value="ECO:0007669"/>
    <property type="project" value="UniProtKB-SubCell"/>
</dbReference>
<dbReference type="PANTHER" id="PTHR34701">
    <property type="entry name" value="TRANSCRIPTIONAL REGULATOR MRAZ"/>
    <property type="match status" value="1"/>
</dbReference>
<proteinExistence type="inferred from homology"/>
<keyword evidence="6 7" id="KW-0804">Transcription</keyword>
<evidence type="ECO:0000256" key="4">
    <source>
        <dbReference type="ARBA" id="ARBA00023015"/>
    </source>
</evidence>
<dbReference type="SUPFAM" id="SSF89447">
    <property type="entry name" value="AbrB/MazE/MraZ-like"/>
    <property type="match status" value="1"/>
</dbReference>
<keyword evidence="4 7" id="KW-0805">Transcription regulation</keyword>
<sequence>MQKIFSKSLSRSLDPKGRLMLPPEYREGLCAASENGAFWLTAFYGRLVAYLPEDWGAVTTQLCRIALPSPRLAHFKTKVMGLAQELIPDAQGRVRIPQALIREADLKKDVMLVGMFNKFEIWDQSRFDALSIEDVSAELAASGLDISL</sequence>
<dbReference type="RefSeq" id="WP_092153348.1">
    <property type="nucleotide sequence ID" value="NZ_FNBX01000006.1"/>
</dbReference>
<dbReference type="InterPro" id="IPR020603">
    <property type="entry name" value="MraZ_dom"/>
</dbReference>
<dbReference type="GO" id="GO:0000976">
    <property type="term" value="F:transcription cis-regulatory region binding"/>
    <property type="evidence" value="ECO:0007669"/>
    <property type="project" value="TreeGrafter"/>
</dbReference>
<evidence type="ECO:0000259" key="8">
    <source>
        <dbReference type="PROSITE" id="PS51740"/>
    </source>
</evidence>
<dbReference type="AlphaFoldDB" id="A0A1G7LK43"/>
<evidence type="ECO:0000256" key="6">
    <source>
        <dbReference type="ARBA" id="ARBA00023163"/>
    </source>
</evidence>
<dbReference type="InterPro" id="IPR035642">
    <property type="entry name" value="MraZ_N"/>
</dbReference>
<dbReference type="HAMAP" id="MF_01008">
    <property type="entry name" value="MraZ"/>
    <property type="match status" value="1"/>
</dbReference>
<reference evidence="10" key="1">
    <citation type="submission" date="2016-10" db="EMBL/GenBank/DDBJ databases">
        <authorList>
            <person name="Varghese N."/>
            <person name="Submissions S."/>
        </authorList>
    </citation>
    <scope>NUCLEOTIDE SEQUENCE [LARGE SCALE GENOMIC DNA]</scope>
    <source>
        <strain evidence="10">KHC7</strain>
    </source>
</reference>
<feature type="domain" description="SpoVT-AbrB" evidence="8">
    <location>
        <begin position="83"/>
        <end position="126"/>
    </location>
</feature>
<evidence type="ECO:0000313" key="9">
    <source>
        <dbReference type="EMBL" id="SDF49773.1"/>
    </source>
</evidence>
<comment type="subcellular location">
    <subcellularLocation>
        <location evidence="7">Cytoplasm</location>
        <location evidence="7">Nucleoid</location>
    </subcellularLocation>
</comment>
<comment type="similarity">
    <text evidence="7">Belongs to the MraZ family.</text>
</comment>
<evidence type="ECO:0000256" key="2">
    <source>
        <dbReference type="ARBA" id="ARBA00022490"/>
    </source>
</evidence>
<protein>
    <recommendedName>
        <fullName evidence="1 7">Transcriptional regulator MraZ</fullName>
    </recommendedName>
</protein>
<evidence type="ECO:0000256" key="5">
    <source>
        <dbReference type="ARBA" id="ARBA00023125"/>
    </source>
</evidence>
<keyword evidence="3" id="KW-0677">Repeat</keyword>
<dbReference type="PANTHER" id="PTHR34701:SF1">
    <property type="entry name" value="TRANSCRIPTIONAL REGULATOR MRAZ"/>
    <property type="match status" value="1"/>
</dbReference>
<evidence type="ECO:0000256" key="3">
    <source>
        <dbReference type="ARBA" id="ARBA00022737"/>
    </source>
</evidence>
<name>A0A1G7LK43_9BACT</name>
<feature type="domain" description="SpoVT-AbrB" evidence="8">
    <location>
        <begin position="8"/>
        <end position="54"/>
    </location>
</feature>
<dbReference type="InterPro" id="IPR038619">
    <property type="entry name" value="MraZ_sf"/>
</dbReference>
<dbReference type="OrthoDB" id="9807753at2"/>
<keyword evidence="10" id="KW-1185">Reference proteome</keyword>
<evidence type="ECO:0000256" key="1">
    <source>
        <dbReference type="ARBA" id="ARBA00013860"/>
    </source>
</evidence>
<dbReference type="PROSITE" id="PS51740">
    <property type="entry name" value="SPOVT_ABRB"/>
    <property type="match status" value="2"/>
</dbReference>